<accession>A0A844XBW1</accession>
<dbReference type="Gene3D" id="2.40.110.10">
    <property type="entry name" value="Butyryl-CoA Dehydrogenase, subunit A, domain 2"/>
    <property type="match status" value="1"/>
</dbReference>
<dbReference type="InterPro" id="IPR046373">
    <property type="entry name" value="Acyl-CoA_Oxase/DH_mid-dom_sf"/>
</dbReference>
<dbReference type="EC" id="1.3.99.41" evidence="8"/>
<sequence length="583" mass="62551">MSGWTAPTRDTLFVLNDVLNITDCDLPGYESLDEETVQAVVEGMGKFCADVLAPLNPVADAQGCTRHDDGSVTTPDGFRDAYDQLVESGWNTLASPEEYGGQGMGHVLGTVLEEYMNSACAGFMMYPGIVGGATSTIISAGSDELKSTYVEKIVSGEWLATMALTEGHAGTDLGLMRTKAQPQDDGSYSISGEKIFISGGEHDLTENIIHLVLARVPDAPVGSRGISLFLVPKILPDGTRNSLSCASIEHKMGLNGSATCVMNFDGAKGWLLGEENGGLAAMFIMMNAARLAVGVQGLAHAEHSYQRAANYALERKQGRGMGKRANPDDAADSLLVHPDVRRMLMDGRAFAEGFRALVLWTALQIDRAHGAATQEERKETDALVSFLTPVIKAYGSDRGFETAVEMQQVLGGHGYVKEWGMEQIVRDARIAMIYEGANGVQAMDLAGRKLAKDGGKVAMRFAAMVEDDLGAAPEWLAGPMHAALKDTTAAAQWMLENAAQDPDNLGAASYAFMQMIGVVAVGWMWVRMVQAVDGREDEFATAKRITARHYAQRTLPQTSALRARVEAGAENLMALPEDAFARA</sequence>
<dbReference type="Proteomes" id="UP000461409">
    <property type="component" value="Unassembled WGS sequence"/>
</dbReference>
<evidence type="ECO:0000256" key="9">
    <source>
        <dbReference type="ARBA" id="ARBA00069043"/>
    </source>
</evidence>
<evidence type="ECO:0000256" key="5">
    <source>
        <dbReference type="ARBA" id="ARBA00023002"/>
    </source>
</evidence>
<dbReference type="Pfam" id="PF02770">
    <property type="entry name" value="Acyl-CoA_dh_M"/>
    <property type="match status" value="1"/>
</dbReference>
<evidence type="ECO:0000256" key="8">
    <source>
        <dbReference type="ARBA" id="ARBA00066694"/>
    </source>
</evidence>
<feature type="domain" description="Acyl-CoA dehydrogenase/oxidase N-terminal" evidence="13">
    <location>
        <begin position="38"/>
        <end position="157"/>
    </location>
</feature>
<comment type="cofactor">
    <cofactor evidence="1 10">
        <name>FAD</name>
        <dbReference type="ChEBI" id="CHEBI:57692"/>
    </cofactor>
</comment>
<dbReference type="InterPro" id="IPR052166">
    <property type="entry name" value="Diverse_Acyl-CoA_DH"/>
</dbReference>
<evidence type="ECO:0000256" key="1">
    <source>
        <dbReference type="ARBA" id="ARBA00001974"/>
    </source>
</evidence>
<dbReference type="RefSeq" id="WP_160485630.1">
    <property type="nucleotide sequence ID" value="NZ_WUBR01000002.1"/>
</dbReference>
<dbReference type="Gene3D" id="1.10.540.10">
    <property type="entry name" value="Acyl-CoA dehydrogenase/oxidase, N-terminal domain"/>
    <property type="match status" value="1"/>
</dbReference>
<dbReference type="InterPro" id="IPR013786">
    <property type="entry name" value="AcylCoA_DH/ox_N"/>
</dbReference>
<reference evidence="15 16" key="1">
    <citation type="submission" date="2019-12" db="EMBL/GenBank/DDBJ databases">
        <authorList>
            <person name="Lee S.D."/>
        </authorList>
    </citation>
    <scope>NUCLEOTIDE SEQUENCE [LARGE SCALE GENOMIC DNA]</scope>
    <source>
        <strain evidence="15 16">GH3-10</strain>
    </source>
</reference>
<evidence type="ECO:0000256" key="7">
    <source>
        <dbReference type="ARBA" id="ARBA00058683"/>
    </source>
</evidence>
<keyword evidence="4 10" id="KW-0274">FAD</keyword>
<evidence type="ECO:0000259" key="11">
    <source>
        <dbReference type="Pfam" id="PF00441"/>
    </source>
</evidence>
<protein>
    <recommendedName>
        <fullName evidence="9">3-methylmercaptopropionyl-CoA dehydrogenase</fullName>
        <ecNumber evidence="8">1.3.99.41</ecNumber>
    </recommendedName>
</protein>
<feature type="domain" description="Acyl-CoA dehydrogenase/oxidase C-terminal" evidence="11">
    <location>
        <begin position="276"/>
        <end position="448"/>
    </location>
</feature>
<dbReference type="Pfam" id="PF00441">
    <property type="entry name" value="Acyl-CoA_dh_1"/>
    <property type="match status" value="1"/>
</dbReference>
<keyword evidence="3 10" id="KW-0285">Flavoprotein</keyword>
<dbReference type="InterPro" id="IPR006091">
    <property type="entry name" value="Acyl-CoA_Oxase/DH_mid-dom"/>
</dbReference>
<dbReference type="FunFam" id="2.40.110.10:FF:000031">
    <property type="entry name" value="Acyl-CoA dehydrogenase, putative"/>
    <property type="match status" value="1"/>
</dbReference>
<evidence type="ECO:0000259" key="12">
    <source>
        <dbReference type="Pfam" id="PF02770"/>
    </source>
</evidence>
<dbReference type="Pfam" id="PF12806">
    <property type="entry name" value="Acyl-CoA_dh_C"/>
    <property type="match status" value="1"/>
</dbReference>
<comment type="catalytic activity">
    <reaction evidence="6">
        <text>3-(methylsulfanyl)propanoyl-CoA + oxidized [electron-transfer flavoprotein] + H(+) = 3-(methylsulfanyl)acryloyl-CoA + reduced [electron-transfer flavoprotein]</text>
        <dbReference type="Rhea" id="RHEA:52612"/>
        <dbReference type="Rhea" id="RHEA-COMP:10685"/>
        <dbReference type="Rhea" id="RHEA-COMP:10686"/>
        <dbReference type="ChEBI" id="CHEBI:15378"/>
        <dbReference type="ChEBI" id="CHEBI:57692"/>
        <dbReference type="ChEBI" id="CHEBI:58307"/>
        <dbReference type="ChEBI" id="CHEBI:82815"/>
        <dbReference type="ChEBI" id="CHEBI:84994"/>
        <dbReference type="EC" id="1.3.99.41"/>
    </reaction>
    <physiologicalReaction direction="left-to-right" evidence="6">
        <dbReference type="Rhea" id="RHEA:52613"/>
    </physiologicalReaction>
</comment>
<proteinExistence type="inferred from homology"/>
<evidence type="ECO:0000259" key="13">
    <source>
        <dbReference type="Pfam" id="PF02771"/>
    </source>
</evidence>
<dbReference type="SUPFAM" id="SSF47203">
    <property type="entry name" value="Acyl-CoA dehydrogenase C-terminal domain-like"/>
    <property type="match status" value="1"/>
</dbReference>
<dbReference type="EMBL" id="WUBR01000002">
    <property type="protein sequence ID" value="MWV27981.1"/>
    <property type="molecule type" value="Genomic_DNA"/>
</dbReference>
<name>A0A844XBW1_9SPHN</name>
<dbReference type="GO" id="GO:0016627">
    <property type="term" value="F:oxidoreductase activity, acting on the CH-CH group of donors"/>
    <property type="evidence" value="ECO:0007669"/>
    <property type="project" value="InterPro"/>
</dbReference>
<comment type="function">
    <text evidence="7">Involved in the assimilation of dimethylsulphoniopropionate (DMSP), an important compound in the fixation of carbon in marine phytoplankton, by mediating the conversion of 3-(methylthio)propanoyl-CoA (MMPA-CoA) to 3-(methylthio)acryloyl-CoA (MTA-CoA).</text>
</comment>
<evidence type="ECO:0000256" key="2">
    <source>
        <dbReference type="ARBA" id="ARBA00009347"/>
    </source>
</evidence>
<comment type="similarity">
    <text evidence="2 10">Belongs to the acyl-CoA dehydrogenase family.</text>
</comment>
<evidence type="ECO:0000313" key="15">
    <source>
        <dbReference type="EMBL" id="MWV27981.1"/>
    </source>
</evidence>
<dbReference type="InterPro" id="IPR036250">
    <property type="entry name" value="AcylCo_DH-like_C"/>
</dbReference>
<dbReference type="InterPro" id="IPR009075">
    <property type="entry name" value="AcylCo_DH/oxidase_C"/>
</dbReference>
<evidence type="ECO:0000256" key="4">
    <source>
        <dbReference type="ARBA" id="ARBA00022827"/>
    </source>
</evidence>
<dbReference type="GO" id="GO:0050660">
    <property type="term" value="F:flavin adenine dinucleotide binding"/>
    <property type="evidence" value="ECO:0007669"/>
    <property type="project" value="InterPro"/>
</dbReference>
<dbReference type="InterPro" id="IPR025878">
    <property type="entry name" value="Acyl-CoA_dh-like_C_dom"/>
</dbReference>
<evidence type="ECO:0000256" key="3">
    <source>
        <dbReference type="ARBA" id="ARBA00022630"/>
    </source>
</evidence>
<evidence type="ECO:0000313" key="16">
    <source>
        <dbReference type="Proteomes" id="UP000461409"/>
    </source>
</evidence>
<dbReference type="AlphaFoldDB" id="A0A844XBW1"/>
<organism evidence="15 16">
    <name type="scientific">Aurantiacibacter rhizosphaerae</name>
    <dbReference type="NCBI Taxonomy" id="2691582"/>
    <lineage>
        <taxon>Bacteria</taxon>
        <taxon>Pseudomonadati</taxon>
        <taxon>Pseudomonadota</taxon>
        <taxon>Alphaproteobacteria</taxon>
        <taxon>Sphingomonadales</taxon>
        <taxon>Erythrobacteraceae</taxon>
        <taxon>Aurantiacibacter</taxon>
    </lineage>
</organism>
<dbReference type="SUPFAM" id="SSF56645">
    <property type="entry name" value="Acyl-CoA dehydrogenase NM domain-like"/>
    <property type="match status" value="1"/>
</dbReference>
<evidence type="ECO:0000256" key="10">
    <source>
        <dbReference type="RuleBase" id="RU362125"/>
    </source>
</evidence>
<comment type="caution">
    <text evidence="15">The sequence shown here is derived from an EMBL/GenBank/DDBJ whole genome shotgun (WGS) entry which is preliminary data.</text>
</comment>
<evidence type="ECO:0000259" key="14">
    <source>
        <dbReference type="Pfam" id="PF12806"/>
    </source>
</evidence>
<dbReference type="InterPro" id="IPR037069">
    <property type="entry name" value="AcylCoA_DH/ox_N_sf"/>
</dbReference>
<feature type="domain" description="Acetyl-CoA dehydrogenase-like C-terminal" evidence="14">
    <location>
        <begin position="472"/>
        <end position="576"/>
    </location>
</feature>
<keyword evidence="5 10" id="KW-0560">Oxidoreductase</keyword>
<feature type="domain" description="Acyl-CoA oxidase/dehydrogenase middle" evidence="12">
    <location>
        <begin position="162"/>
        <end position="265"/>
    </location>
</feature>
<dbReference type="PANTHER" id="PTHR42803:SF1">
    <property type="entry name" value="BROAD-SPECIFICITY LINEAR ACYL-COA DEHYDROGENASE FADE5"/>
    <property type="match status" value="1"/>
</dbReference>
<dbReference type="Gene3D" id="1.20.140.10">
    <property type="entry name" value="Butyryl-CoA Dehydrogenase, subunit A, domain 3"/>
    <property type="match status" value="1"/>
</dbReference>
<dbReference type="PANTHER" id="PTHR42803">
    <property type="entry name" value="ACYL-COA DEHYDROGENASE"/>
    <property type="match status" value="1"/>
</dbReference>
<evidence type="ECO:0000256" key="6">
    <source>
        <dbReference type="ARBA" id="ARBA00051388"/>
    </source>
</evidence>
<gene>
    <name evidence="15" type="ORF">GRF63_08680</name>
</gene>
<dbReference type="Pfam" id="PF02771">
    <property type="entry name" value="Acyl-CoA_dh_N"/>
    <property type="match status" value="1"/>
</dbReference>
<dbReference type="InterPro" id="IPR009100">
    <property type="entry name" value="AcylCoA_DH/oxidase_NM_dom_sf"/>
</dbReference>
<keyword evidence="16" id="KW-1185">Reference proteome</keyword>
<reference evidence="15 16" key="2">
    <citation type="submission" date="2020-02" db="EMBL/GenBank/DDBJ databases">
        <title>Erythrobacter dongmakensis sp. nov., isolated from a tidal mudflat.</title>
        <authorList>
            <person name="Kim I.S."/>
        </authorList>
    </citation>
    <scope>NUCLEOTIDE SEQUENCE [LARGE SCALE GENOMIC DNA]</scope>
    <source>
        <strain evidence="15 16">GH3-10</strain>
    </source>
</reference>